<dbReference type="PANTHER" id="PTHR13350">
    <property type="entry name" value="INTEGRATOR COMPLEX SUBUNIT 8"/>
    <property type="match status" value="1"/>
</dbReference>
<reference evidence="7" key="2">
    <citation type="submission" date="2025-09" db="UniProtKB">
        <authorList>
            <consortium name="Ensembl"/>
        </authorList>
    </citation>
    <scope>IDENTIFICATION</scope>
</reference>
<protein>
    <submittedName>
        <fullName evidence="7">Integrator complex subunit 8</fullName>
    </submittedName>
</protein>
<evidence type="ECO:0000256" key="5">
    <source>
        <dbReference type="ARBA" id="ARBA00023242"/>
    </source>
</evidence>
<evidence type="ECO:0000256" key="2">
    <source>
        <dbReference type="ARBA" id="ARBA00004286"/>
    </source>
</evidence>
<evidence type="ECO:0000313" key="8">
    <source>
        <dbReference type="Proteomes" id="UP001108240"/>
    </source>
</evidence>
<reference evidence="7" key="1">
    <citation type="submission" date="2025-08" db="UniProtKB">
        <authorList>
            <consortium name="Ensembl"/>
        </authorList>
    </citation>
    <scope>IDENTIFICATION</scope>
</reference>
<name>A0A8C1CRL2_CYPCA</name>
<proteinExistence type="inferred from homology"/>
<feature type="domain" description="INTS8 TPR repeats" evidence="6">
    <location>
        <begin position="924"/>
        <end position="967"/>
    </location>
</feature>
<evidence type="ECO:0000256" key="4">
    <source>
        <dbReference type="ARBA" id="ARBA00022454"/>
    </source>
</evidence>
<evidence type="ECO:0000259" key="6">
    <source>
        <dbReference type="Pfam" id="PF25756"/>
    </source>
</evidence>
<comment type="subcellular location">
    <subcellularLocation>
        <location evidence="2">Chromosome</location>
    </subcellularLocation>
    <subcellularLocation>
        <location evidence="1">Nucleus</location>
    </subcellularLocation>
</comment>
<dbReference type="InterPro" id="IPR011990">
    <property type="entry name" value="TPR-like_helical_dom_sf"/>
</dbReference>
<keyword evidence="5" id="KW-0539">Nucleus</keyword>
<dbReference type="InterPro" id="IPR038751">
    <property type="entry name" value="INTS8"/>
</dbReference>
<evidence type="ECO:0000256" key="1">
    <source>
        <dbReference type="ARBA" id="ARBA00004123"/>
    </source>
</evidence>
<dbReference type="GO" id="GO:0005694">
    <property type="term" value="C:chromosome"/>
    <property type="evidence" value="ECO:0007669"/>
    <property type="project" value="UniProtKB-SubCell"/>
</dbReference>
<dbReference type="GO" id="GO:0032039">
    <property type="term" value="C:integrator complex"/>
    <property type="evidence" value="ECO:0007669"/>
    <property type="project" value="TreeGrafter"/>
</dbReference>
<organism evidence="7 8">
    <name type="scientific">Cyprinus carpio carpio</name>
    <dbReference type="NCBI Taxonomy" id="630221"/>
    <lineage>
        <taxon>Eukaryota</taxon>
        <taxon>Metazoa</taxon>
        <taxon>Chordata</taxon>
        <taxon>Craniata</taxon>
        <taxon>Vertebrata</taxon>
        <taxon>Euteleostomi</taxon>
        <taxon>Actinopterygii</taxon>
        <taxon>Neopterygii</taxon>
        <taxon>Teleostei</taxon>
        <taxon>Ostariophysi</taxon>
        <taxon>Cypriniformes</taxon>
        <taxon>Cyprinidae</taxon>
        <taxon>Cyprininae</taxon>
        <taxon>Cyprinus</taxon>
    </lineage>
</organism>
<dbReference type="PANTHER" id="PTHR13350:SF1">
    <property type="entry name" value="INTEGRATOR COMPLEX SUBUNIT 8"/>
    <property type="match status" value="1"/>
</dbReference>
<dbReference type="Ensembl" id="ENSCCRT00000055463.2">
    <property type="protein sequence ID" value="ENSCCRP00000051181.2"/>
    <property type="gene ID" value="ENSCCRG00000034766.2"/>
</dbReference>
<dbReference type="AlphaFoldDB" id="A0A8C1CRL2"/>
<accession>A0A8C1CRL2</accession>
<keyword evidence="8" id="KW-1185">Reference proteome</keyword>
<evidence type="ECO:0000313" key="7">
    <source>
        <dbReference type="Ensembl" id="ENSCCRP00000051181.2"/>
    </source>
</evidence>
<dbReference type="InterPro" id="IPR057980">
    <property type="entry name" value="TPR_INTS8"/>
</dbReference>
<dbReference type="GO" id="GO:0034472">
    <property type="term" value="P:snRNA 3'-end processing"/>
    <property type="evidence" value="ECO:0007669"/>
    <property type="project" value="InterPro"/>
</dbReference>
<evidence type="ECO:0000256" key="3">
    <source>
        <dbReference type="ARBA" id="ARBA00007147"/>
    </source>
</evidence>
<dbReference type="GeneTree" id="ENSGT00390000007597"/>
<feature type="domain" description="INTS8 TPR repeats" evidence="6">
    <location>
        <begin position="506"/>
        <end position="895"/>
    </location>
</feature>
<keyword evidence="4" id="KW-0158">Chromosome</keyword>
<comment type="similarity">
    <text evidence="3">Belongs to the Integrator subunit 8 family.</text>
</comment>
<dbReference type="Proteomes" id="UP001108240">
    <property type="component" value="Unplaced"/>
</dbReference>
<dbReference type="Pfam" id="PF25756">
    <property type="entry name" value="TPR_INTS8"/>
    <property type="match status" value="2"/>
</dbReference>
<dbReference type="SUPFAM" id="SSF48452">
    <property type="entry name" value="TPR-like"/>
    <property type="match status" value="1"/>
</dbReference>
<sequence>MSAEAADREAVSGSRPCTPPQASWFEFLLDPSLLEQHLRGLHPDPSPVQLIVQFLEQASKPSVNEQNQVQPPADNRRNRTLKLMALKVAAHLTWDLNLLEKGLTIPVLNMLLNEFLCVSRVPPGVKHVDLDLSTLPPTTAMAVLIYNRWAIRTIVLSSFPEKQTKPGPHQLNMMSLVQQEKELTENILSVLREQATDSITVLEGALNIKKDFYIHTLRSLDLLAADPSTANGETESSTAGLRISADHLHCQVHYDLGGIYFQQGCSDPSVYEKAKEHFRKARELLTKLDSSASLCCVDEQRLAGYWSACKTLTETSDPGESQHTPYGQISCFMRNHDYGALIEAFIRDNVTLSLPHSFRHSIQLELLHKLQQGDRALEEVCHKLCVCNAVRDALEGGVLGVSFHQLLIKPSKNTISFLLEVCTRSLDKEHRSETSKRKMAIFIKTVCNRLEDVSLAFMVSSHKLFMELLQDEEKKILMEQMRKSSATVNLSAKPLPSFYDIPASTSVNISQLEQQLILSLDPRHIRQILIELHGMAERPFWRVNSKWEVPVDYVNVILAIKDNLTRDLVYILMAKGLHCISIKDFAHARQLFTACLELVTEFSPKLRQVMLNELLLMEVRGHEAGAAEGNMERPPPDLVSRVRGYLEMRIHDLPLRQIVGEECVVFMLNWRENEYLTLQVPQSLVNSNPYIKLGQLIASTCKELPGPKESRRTAKELWEVVVQICSVSSQHKRSSDGRVSLLKQRESSMGILPRIDIKLGKSCFCGLIPGHYSYDFFFISQDDIVNEVTAEHISIWPSSLANLQSVDVEAVVVTLKELVNYALSLNPNNQSWLCTQADIYFVTNQYSAAMHYYLQAGTVCSDYFTKPVPPDVYTDQVLKRMIKCCSLLNCHTQCTASFVMLLCSKTGELAMHAASIPALQNPISDQHESAIKAIGQTELNSSNPEEVLQLAAQKRKKKFLQALAKLYF</sequence>